<evidence type="ECO:0000256" key="6">
    <source>
        <dbReference type="RuleBase" id="RU368085"/>
    </source>
</evidence>
<comment type="subunit">
    <text evidence="6">Component of the GINS complex.</text>
</comment>
<dbReference type="GO" id="GO:0000727">
    <property type="term" value="P:double-strand break repair via break-induced replication"/>
    <property type="evidence" value="ECO:0007669"/>
    <property type="project" value="EnsemblFungi"/>
</dbReference>
<evidence type="ECO:0000256" key="5">
    <source>
        <dbReference type="ARBA" id="ARBA00023242"/>
    </source>
</evidence>
<dbReference type="InterPro" id="IPR036224">
    <property type="entry name" value="GINS_bundle-like_dom_sf"/>
</dbReference>
<dbReference type="GO" id="GO:1902975">
    <property type="term" value="P:mitotic DNA replication initiation"/>
    <property type="evidence" value="ECO:0007669"/>
    <property type="project" value="EnsemblFungi"/>
</dbReference>
<dbReference type="CDD" id="cd11710">
    <property type="entry name" value="GINS_A_psf1"/>
    <property type="match status" value="1"/>
</dbReference>
<proteinExistence type="inferred from homology"/>
<dbReference type="CDD" id="cd21696">
    <property type="entry name" value="GINS_B_Psf1"/>
    <property type="match status" value="1"/>
</dbReference>
<organism evidence="9">
    <name type="scientific">Lichtheimia ramosa</name>
    <dbReference type="NCBI Taxonomy" id="688394"/>
    <lineage>
        <taxon>Eukaryota</taxon>
        <taxon>Fungi</taxon>
        <taxon>Fungi incertae sedis</taxon>
        <taxon>Mucoromycota</taxon>
        <taxon>Mucoromycotina</taxon>
        <taxon>Mucoromycetes</taxon>
        <taxon>Mucorales</taxon>
        <taxon>Lichtheimiaceae</taxon>
        <taxon>Lichtheimia</taxon>
    </lineage>
</organism>
<sequence>MAASFGESGDKLAREAKRTADLLVSPYNDDLVQTICRETRQLHTRAESILHAMRNNANNPDAPPPNKPSQLTQIMLHHLTVKRNKRVLFAYHRQRVEKLKELSWDVGDRRPASQREIKASLSSSEQRFLQEYGEMVNTYKQSFLDVDLGGNGGVGLDPPLDLYIEVRVLRDAGRINTEFGELNLVKGNQEFVRRSDVEALINAGYLKHITS</sequence>
<evidence type="ECO:0000259" key="8">
    <source>
        <dbReference type="Pfam" id="PF24997"/>
    </source>
</evidence>
<protein>
    <recommendedName>
        <fullName evidence="3 6">DNA replication complex GINS protein PSF1</fullName>
    </recommendedName>
</protein>
<dbReference type="InterPro" id="IPR021151">
    <property type="entry name" value="GINS_A"/>
</dbReference>
<comment type="function">
    <text evidence="6">Required for correct functioning of the GINS complex, a complex that plays an essential role in the initiation of DNA replication, and progression of DNA replication forks. GINS complex seems to bind preferentially to single-stranded DNA.</text>
</comment>
<dbReference type="SUPFAM" id="SSF158573">
    <property type="entry name" value="GINS helical bundle-like"/>
    <property type="match status" value="1"/>
</dbReference>
<dbReference type="Gene3D" id="1.20.58.1030">
    <property type="match status" value="1"/>
</dbReference>
<dbReference type="GO" id="GO:0000811">
    <property type="term" value="C:GINS complex"/>
    <property type="evidence" value="ECO:0007669"/>
    <property type="project" value="UniProtKB-UniRule"/>
</dbReference>
<comment type="similarity">
    <text evidence="2 6">Belongs to the GINS1/PSF1 family.</text>
</comment>
<dbReference type="GO" id="GO:0071162">
    <property type="term" value="C:CMG complex"/>
    <property type="evidence" value="ECO:0007669"/>
    <property type="project" value="EnsemblFungi"/>
</dbReference>
<keyword evidence="5 6" id="KW-0539">Nucleus</keyword>
<evidence type="ECO:0000256" key="2">
    <source>
        <dbReference type="ARBA" id="ARBA00006677"/>
    </source>
</evidence>
<dbReference type="AlphaFoldDB" id="A0A077X2L1"/>
<keyword evidence="4 6" id="KW-0235">DNA replication</keyword>
<feature type="domain" description="GINS subunit" evidence="7">
    <location>
        <begin position="50"/>
        <end position="142"/>
    </location>
</feature>
<dbReference type="Pfam" id="PF05916">
    <property type="entry name" value="Sld5"/>
    <property type="match status" value="1"/>
</dbReference>
<dbReference type="OrthoDB" id="10252587at2759"/>
<dbReference type="EMBL" id="LK023385">
    <property type="protein sequence ID" value="CDS13729.1"/>
    <property type="molecule type" value="Genomic_DNA"/>
</dbReference>
<dbReference type="InterPro" id="IPR005339">
    <property type="entry name" value="GINS_Psf1"/>
</dbReference>
<dbReference type="PANTHER" id="PTHR12914:SF2">
    <property type="entry name" value="DNA REPLICATION COMPLEX GINS PROTEIN PSF1"/>
    <property type="match status" value="1"/>
</dbReference>
<dbReference type="PANTHER" id="PTHR12914">
    <property type="entry name" value="PARTNER OF SLD5"/>
    <property type="match status" value="1"/>
</dbReference>
<dbReference type="GO" id="GO:0043596">
    <property type="term" value="C:nuclear replication fork"/>
    <property type="evidence" value="ECO:0007669"/>
    <property type="project" value="EnsemblFungi"/>
</dbReference>
<accession>A0A077X2L1</accession>
<dbReference type="GO" id="GO:1902983">
    <property type="term" value="P:DNA strand elongation involved in mitotic DNA replication"/>
    <property type="evidence" value="ECO:0007669"/>
    <property type="project" value="EnsemblFungi"/>
</dbReference>
<dbReference type="Pfam" id="PF24997">
    <property type="entry name" value="PSF1_C"/>
    <property type="match status" value="1"/>
</dbReference>
<evidence type="ECO:0000259" key="7">
    <source>
        <dbReference type="Pfam" id="PF05916"/>
    </source>
</evidence>
<evidence type="ECO:0000256" key="3">
    <source>
        <dbReference type="ARBA" id="ARBA00015143"/>
    </source>
</evidence>
<dbReference type="InterPro" id="IPR056783">
    <property type="entry name" value="PSF1_C"/>
</dbReference>
<evidence type="ECO:0000256" key="4">
    <source>
        <dbReference type="ARBA" id="ARBA00022705"/>
    </source>
</evidence>
<evidence type="ECO:0000313" key="9">
    <source>
        <dbReference type="EMBL" id="CDS13729.1"/>
    </source>
</evidence>
<name>A0A077X2L1_9FUNG</name>
<feature type="domain" description="DNA replication complex GINS protein PSF1 C-terminal" evidence="8">
    <location>
        <begin position="161"/>
        <end position="210"/>
    </location>
</feature>
<gene>
    <name evidence="9" type="ORF">LRAMOSA05903</name>
</gene>
<reference evidence="9" key="1">
    <citation type="journal article" date="2014" name="Genome Announc.">
        <title>De novo whole-genome sequence and genome annotation of Lichtheimia ramosa.</title>
        <authorList>
            <person name="Linde J."/>
            <person name="Schwartze V."/>
            <person name="Binder U."/>
            <person name="Lass-Florl C."/>
            <person name="Voigt K."/>
            <person name="Horn F."/>
        </authorList>
    </citation>
    <scope>NUCLEOTIDE SEQUENCE</scope>
    <source>
        <strain evidence="9">JMRC FSU:6197</strain>
    </source>
</reference>
<comment type="subcellular location">
    <subcellularLocation>
        <location evidence="1 6">Nucleus</location>
    </subcellularLocation>
</comment>
<evidence type="ECO:0000256" key="1">
    <source>
        <dbReference type="ARBA" id="ARBA00004123"/>
    </source>
</evidence>